<reference evidence="1" key="3">
    <citation type="journal article" name="Syst. Appl. Microbiol.">
        <title>Streptomyces alkaliterrae sp. nov., isolated from an alkaline soil, and emended descriptions of Streptomyces alkaliphilus, Streptomyces calidiresistens and Streptomyces durbertensis.</title>
        <authorList>
            <person name="Swiecimska M."/>
            <person name="Golinska P."/>
            <person name="Nouioui I."/>
            <person name="Wypij M."/>
            <person name="Rai M."/>
            <person name="Sangal V."/>
            <person name="Goodfellow M."/>
        </authorList>
    </citation>
    <scope>NUCLEOTIDE SEQUENCE</scope>
    <source>
        <strain evidence="1">OF3</strain>
        <strain evidence="2">OF8</strain>
    </source>
</reference>
<evidence type="ECO:0000313" key="3">
    <source>
        <dbReference type="EMBL" id="MQS01734.1"/>
    </source>
</evidence>
<reference evidence="5 6" key="2">
    <citation type="submission" date="2020-05" db="EMBL/GenBank/DDBJ databases">
        <title>Classification of alakaliphilic streptomycetes isolated from an alkaline soil next to Lonar Crater, India and a proposal for the recognition of Streptomyces alkaliterrae sp. nov.</title>
        <authorList>
            <person name="Golinska P."/>
        </authorList>
    </citation>
    <scope>NUCLEOTIDE SEQUENCE [LARGE SCALE GENOMIC DNA]</scope>
    <source>
        <strain evidence="6">OF3</strain>
        <strain evidence="5">OF8</strain>
    </source>
</reference>
<organism evidence="3 4">
    <name type="scientific">Streptomyces alkaliterrae</name>
    <dbReference type="NCBI Taxonomy" id="2213162"/>
    <lineage>
        <taxon>Bacteria</taxon>
        <taxon>Bacillati</taxon>
        <taxon>Actinomycetota</taxon>
        <taxon>Actinomycetes</taxon>
        <taxon>Kitasatosporales</taxon>
        <taxon>Streptomycetaceae</taxon>
        <taxon>Streptomyces</taxon>
    </lineage>
</organism>
<dbReference type="AlphaFoldDB" id="A0A5P0YN12"/>
<comment type="caution">
    <text evidence="3">The sequence shown here is derived from an EMBL/GenBank/DDBJ whole genome shotgun (WGS) entry which is preliminary data.</text>
</comment>
<dbReference type="Proteomes" id="UP000525686">
    <property type="component" value="Unassembled WGS sequence"/>
</dbReference>
<dbReference type="OrthoDB" id="5328543at2"/>
<dbReference type="Proteomes" id="UP000320857">
    <property type="component" value="Unassembled WGS sequence"/>
</dbReference>
<dbReference type="EMBL" id="VJYK02000054">
    <property type="protein sequence ID" value="MQS01734.1"/>
    <property type="molecule type" value="Genomic_DNA"/>
</dbReference>
<accession>A0A5P0YN12</accession>
<dbReference type="RefSeq" id="WP_143647207.1">
    <property type="nucleotide sequence ID" value="NZ_JABJWZ010000040.1"/>
</dbReference>
<evidence type="ECO:0000313" key="2">
    <source>
        <dbReference type="EMBL" id="MBB1259357.1"/>
    </source>
</evidence>
<keyword evidence="4" id="KW-1185">Reference proteome</keyword>
<evidence type="ECO:0000313" key="4">
    <source>
        <dbReference type="Proteomes" id="UP000320857"/>
    </source>
</evidence>
<name>A0A5P0YN12_9ACTN</name>
<dbReference type="Proteomes" id="UP000517765">
    <property type="component" value="Unassembled WGS sequence"/>
</dbReference>
<gene>
    <name evidence="3" type="ORF">FNX44_007580</name>
    <name evidence="1" type="ORF">H3146_07100</name>
    <name evidence="2" type="ORF">H3147_10965</name>
</gene>
<sequence length="146" mass="16737">MATAIEARVRDPRDYVAPEVWDREVALLMRDYPFDEVMATRLFHAAVSYLITAIEKWGQGLEMCCGRIVDIAVHVFILDTANYRNFCAQHFGGRFLEHIPEIEFKHDGSVERTAQIIADNGFEVDWKLWEADYAKCGPCRPGSNCH</sequence>
<evidence type="ECO:0000313" key="6">
    <source>
        <dbReference type="Proteomes" id="UP000525686"/>
    </source>
</evidence>
<proteinExistence type="predicted"/>
<dbReference type="EMBL" id="JABJWZ010000040">
    <property type="protein sequence ID" value="MBB1253138.1"/>
    <property type="molecule type" value="Genomic_DNA"/>
</dbReference>
<evidence type="ECO:0000313" key="5">
    <source>
        <dbReference type="Proteomes" id="UP000517765"/>
    </source>
</evidence>
<reference evidence="3 4" key="1">
    <citation type="submission" date="2019-10" db="EMBL/GenBank/DDBJ databases">
        <title>Streptomyces sp. nov., a novel actinobacterium isolated from alkaline environment.</title>
        <authorList>
            <person name="Golinska P."/>
        </authorList>
    </citation>
    <scope>NUCLEOTIDE SEQUENCE [LARGE SCALE GENOMIC DNA]</scope>
    <source>
        <strain evidence="3 4">OF1</strain>
    </source>
</reference>
<evidence type="ECO:0000313" key="1">
    <source>
        <dbReference type="EMBL" id="MBB1253138.1"/>
    </source>
</evidence>
<protein>
    <submittedName>
        <fullName evidence="3">Uncharacterized protein</fullName>
    </submittedName>
</protein>
<dbReference type="EMBL" id="JABJXA010000050">
    <property type="protein sequence ID" value="MBB1259357.1"/>
    <property type="molecule type" value="Genomic_DNA"/>
</dbReference>